<dbReference type="InterPro" id="IPR003593">
    <property type="entry name" value="AAA+_ATPase"/>
</dbReference>
<dbReference type="CDD" id="cd19481">
    <property type="entry name" value="RecA-like_protease"/>
    <property type="match status" value="1"/>
</dbReference>
<evidence type="ECO:0000313" key="5">
    <source>
        <dbReference type="EMBL" id="NHB86593.1"/>
    </source>
</evidence>
<organism evidence="5 6">
    <name type="scientific">Photorhabdus tasmaniensis</name>
    <dbReference type="NCBI Taxonomy" id="1004159"/>
    <lineage>
        <taxon>Bacteria</taxon>
        <taxon>Pseudomonadati</taxon>
        <taxon>Pseudomonadota</taxon>
        <taxon>Gammaproteobacteria</taxon>
        <taxon>Enterobacterales</taxon>
        <taxon>Morganellaceae</taxon>
        <taxon>Photorhabdus</taxon>
    </lineage>
</organism>
<dbReference type="SMART" id="SM00382">
    <property type="entry name" value="AAA"/>
    <property type="match status" value="1"/>
</dbReference>
<evidence type="ECO:0000313" key="6">
    <source>
        <dbReference type="Proteomes" id="UP000697802"/>
    </source>
</evidence>
<evidence type="ECO:0000256" key="2">
    <source>
        <dbReference type="ARBA" id="ARBA00022741"/>
    </source>
</evidence>
<dbReference type="InterPro" id="IPR027417">
    <property type="entry name" value="P-loop_NTPase"/>
</dbReference>
<dbReference type="InterPro" id="IPR003959">
    <property type="entry name" value="ATPase_AAA_core"/>
</dbReference>
<accession>A0ABX0GC77</accession>
<name>A0ABX0GC77_9GAMM</name>
<keyword evidence="2" id="KW-0547">Nucleotide-binding</keyword>
<dbReference type="SUPFAM" id="SSF52540">
    <property type="entry name" value="P-loop containing nucleoside triphosphate hydrolases"/>
    <property type="match status" value="1"/>
</dbReference>
<evidence type="ECO:0000259" key="4">
    <source>
        <dbReference type="SMART" id="SM00382"/>
    </source>
</evidence>
<dbReference type="Pfam" id="PF00004">
    <property type="entry name" value="AAA"/>
    <property type="match status" value="1"/>
</dbReference>
<protein>
    <recommendedName>
        <fullName evidence="4">AAA+ ATPase domain-containing protein</fullName>
    </recommendedName>
</protein>
<dbReference type="Gene3D" id="1.10.8.60">
    <property type="match status" value="1"/>
</dbReference>
<keyword evidence="3" id="KW-0067">ATP-binding</keyword>
<proteinExistence type="inferred from homology"/>
<dbReference type="Gene3D" id="3.40.50.300">
    <property type="entry name" value="P-loop containing nucleotide triphosphate hydrolases"/>
    <property type="match status" value="1"/>
</dbReference>
<dbReference type="InterPro" id="IPR050221">
    <property type="entry name" value="26S_Proteasome_ATPase"/>
</dbReference>
<evidence type="ECO:0000256" key="3">
    <source>
        <dbReference type="ARBA" id="ARBA00022840"/>
    </source>
</evidence>
<sequence>MENFKIVAALCRQIIKDGASAGALQQMERLYDALREGQQAAEAKLLRGLINRASTLNTLEPARIELSRVSFLRKQELRENVKVPVDKESGSPLAQIIFPEELATAELPVMPDELASAVSQLIEQWNNLDKLARYGVMPSLSCLLFGLPGTGKTMLSFYIARMLGLPIVLARLDGLVSSLLGTSARNINNLFDFAAQYDCLLLLDEFDAVAKARNDKHEVGEIKRIVNTLLQCIDARSKSGMTLAITNHEVLLDPAVWRRFEMRILIPKPNYPARMNIIEKYIHPLSFTPEEIKFLTVLTDGFNGSDIQLMLNNFKRMVAINKSPQTFIEMVQSFAVIHAGSEVNEFMQLLSHNQDAVIMSLLHKKHEFTQKEIALVFGVTQPKVSRNIKES</sequence>
<evidence type="ECO:0000256" key="1">
    <source>
        <dbReference type="ARBA" id="ARBA00006914"/>
    </source>
</evidence>
<dbReference type="RefSeq" id="WP_133813048.1">
    <property type="nucleotide sequence ID" value="NZ_CAWPIF010000004.1"/>
</dbReference>
<comment type="similarity">
    <text evidence="1">Belongs to the AAA ATPase family.</text>
</comment>
<keyword evidence="6" id="KW-1185">Reference proteome</keyword>
<dbReference type="EMBL" id="PUJU01000004">
    <property type="protein sequence ID" value="NHB86593.1"/>
    <property type="molecule type" value="Genomic_DNA"/>
</dbReference>
<dbReference type="Proteomes" id="UP000697802">
    <property type="component" value="Unassembled WGS sequence"/>
</dbReference>
<comment type="caution">
    <text evidence="5">The sequence shown here is derived from an EMBL/GenBank/DDBJ whole genome shotgun (WGS) entry which is preliminary data.</text>
</comment>
<feature type="domain" description="AAA+ ATPase" evidence="4">
    <location>
        <begin position="138"/>
        <end position="270"/>
    </location>
</feature>
<gene>
    <name evidence="5" type="ORF">C5471_02255</name>
</gene>
<dbReference type="PANTHER" id="PTHR23073">
    <property type="entry name" value="26S PROTEASOME REGULATORY SUBUNIT"/>
    <property type="match status" value="1"/>
</dbReference>
<reference evidence="5 6" key="1">
    <citation type="submission" date="2018-02" db="EMBL/GenBank/DDBJ databases">
        <authorList>
            <person name="Machado R.A."/>
        </authorList>
    </citation>
    <scope>NUCLEOTIDE SEQUENCE [LARGE SCALE GENOMIC DNA]</scope>
    <source>
        <strain evidence="5 6">T327</strain>
    </source>
</reference>